<dbReference type="EMBL" id="QUOT01000001">
    <property type="protein sequence ID" value="REL29581.1"/>
    <property type="molecule type" value="Genomic_DNA"/>
</dbReference>
<proteinExistence type="predicted"/>
<evidence type="ECO:0000313" key="2">
    <source>
        <dbReference type="EMBL" id="REL29581.1"/>
    </source>
</evidence>
<feature type="region of interest" description="Disordered" evidence="1">
    <location>
        <begin position="1"/>
        <end position="21"/>
    </location>
</feature>
<organism evidence="2 3">
    <name type="scientific">Thalassotalea euphylliae</name>
    <dbReference type="NCBI Taxonomy" id="1655234"/>
    <lineage>
        <taxon>Bacteria</taxon>
        <taxon>Pseudomonadati</taxon>
        <taxon>Pseudomonadota</taxon>
        <taxon>Gammaproteobacteria</taxon>
        <taxon>Alteromonadales</taxon>
        <taxon>Colwelliaceae</taxon>
        <taxon>Thalassotalea</taxon>
    </lineage>
</organism>
<protein>
    <submittedName>
        <fullName evidence="2">Uncharacterized protein</fullName>
    </submittedName>
</protein>
<accession>A0A3E0TY23</accession>
<dbReference type="RefSeq" id="WP_116013529.1">
    <property type="nucleotide sequence ID" value="NZ_QUOT01000001.1"/>
</dbReference>
<evidence type="ECO:0000313" key="3">
    <source>
        <dbReference type="Proteomes" id="UP000256899"/>
    </source>
</evidence>
<name>A0A3E0TY23_9GAMM</name>
<sequence>MRMKGRVIKGHQVASGKATDSPFSEGTIALQKPFFKKLGLDLSQMFNGTINLAIEQTVQDLVQESSQEPCQERHAELCIQFGIADYRFKNVKWTTDWPAEDFDFYSCEIAYQGKCYSAFIYQPKAETKVGHFQPSNVVELIAPFIEGVSYGDELELLIK</sequence>
<comment type="caution">
    <text evidence="2">The sequence shown here is derived from an EMBL/GenBank/DDBJ whole genome shotgun (WGS) entry which is preliminary data.</text>
</comment>
<dbReference type="AlphaFoldDB" id="A0A3E0TY23"/>
<reference evidence="3" key="1">
    <citation type="submission" date="2018-08" db="EMBL/GenBank/DDBJ databases">
        <title>Thalassotalea euphylliae genome.</title>
        <authorList>
            <person name="Summers S."/>
            <person name="Rice S.A."/>
            <person name="Freckelton M.L."/>
            <person name="Nedved B.T."/>
            <person name="Hadfield M.G."/>
        </authorList>
    </citation>
    <scope>NUCLEOTIDE SEQUENCE [LARGE SCALE GENOMIC DNA]</scope>
    <source>
        <strain evidence="3">H3</strain>
    </source>
</reference>
<keyword evidence="3" id="KW-1185">Reference proteome</keyword>
<gene>
    <name evidence="2" type="ORF">DXX94_01945</name>
</gene>
<dbReference type="Proteomes" id="UP000256899">
    <property type="component" value="Unassembled WGS sequence"/>
</dbReference>
<evidence type="ECO:0000256" key="1">
    <source>
        <dbReference type="SAM" id="MobiDB-lite"/>
    </source>
</evidence>